<evidence type="ECO:0000256" key="6">
    <source>
        <dbReference type="ARBA" id="ARBA00022692"/>
    </source>
</evidence>
<keyword evidence="23" id="KW-1185">Reference proteome</keyword>
<comment type="function">
    <text evidence="13">Subunits I and II form the functional core of the enzyme complex. Electrons originating in cytochrome c are transferred via heme a and Cu(A) to the binuclear center formed by heme a3 and Cu(B).</text>
</comment>
<dbReference type="PROSITE" id="PS50999">
    <property type="entry name" value="COX2_TM"/>
    <property type="match status" value="1"/>
</dbReference>
<evidence type="ECO:0000256" key="10">
    <source>
        <dbReference type="ARBA" id="ARBA00022989"/>
    </source>
</evidence>
<dbReference type="InterPro" id="IPR011759">
    <property type="entry name" value="Cyt_c_oxidase_su2_TM_dom"/>
</dbReference>
<comment type="catalytic activity">
    <reaction evidence="16">
        <text>4 Fe(II)-[cytochrome c] + O2 + 8 H(+)(in) = 4 Fe(III)-[cytochrome c] + 2 H2O + 4 H(+)(out)</text>
        <dbReference type="Rhea" id="RHEA:11436"/>
        <dbReference type="Rhea" id="RHEA-COMP:10350"/>
        <dbReference type="Rhea" id="RHEA-COMP:14399"/>
        <dbReference type="ChEBI" id="CHEBI:15377"/>
        <dbReference type="ChEBI" id="CHEBI:15378"/>
        <dbReference type="ChEBI" id="CHEBI:15379"/>
        <dbReference type="ChEBI" id="CHEBI:29033"/>
        <dbReference type="ChEBI" id="CHEBI:29034"/>
        <dbReference type="EC" id="7.1.1.9"/>
    </reaction>
</comment>
<dbReference type="InterPro" id="IPR008972">
    <property type="entry name" value="Cupredoxin"/>
</dbReference>
<accession>A0ABY8VE27</accession>
<evidence type="ECO:0000256" key="3">
    <source>
        <dbReference type="ARBA" id="ARBA00012949"/>
    </source>
</evidence>
<keyword evidence="6 19" id="KW-0812">Transmembrane</keyword>
<keyword evidence="4" id="KW-0813">Transport</keyword>
<keyword evidence="7" id="KW-0479">Metal-binding</keyword>
<keyword evidence="8" id="KW-1278">Translocase</keyword>
<evidence type="ECO:0000256" key="1">
    <source>
        <dbReference type="ARBA" id="ARBA00004141"/>
    </source>
</evidence>
<proteinExistence type="inferred from homology"/>
<evidence type="ECO:0000256" key="13">
    <source>
        <dbReference type="ARBA" id="ARBA00024688"/>
    </source>
</evidence>
<comment type="subcellular location">
    <subcellularLocation>
        <location evidence="1">Membrane</location>
        <topology evidence="1">Multi-pass membrane protein</topology>
    </subcellularLocation>
</comment>
<feature type="region of interest" description="Disordered" evidence="18">
    <location>
        <begin position="184"/>
        <end position="208"/>
    </location>
</feature>
<dbReference type="SUPFAM" id="SSF49503">
    <property type="entry name" value="Cupredoxins"/>
    <property type="match status" value="1"/>
</dbReference>
<gene>
    <name evidence="22" type="ORF">QP027_07640</name>
</gene>
<evidence type="ECO:0000313" key="22">
    <source>
        <dbReference type="EMBL" id="WIM67000.1"/>
    </source>
</evidence>
<dbReference type="InterPro" id="IPR001505">
    <property type="entry name" value="Copper_CuA"/>
</dbReference>
<evidence type="ECO:0000256" key="15">
    <source>
        <dbReference type="ARBA" id="ARBA00031399"/>
    </source>
</evidence>
<keyword evidence="11" id="KW-0186">Copper</keyword>
<dbReference type="PROSITE" id="PS51257">
    <property type="entry name" value="PROKAR_LIPOPROTEIN"/>
    <property type="match status" value="1"/>
</dbReference>
<evidence type="ECO:0000256" key="16">
    <source>
        <dbReference type="ARBA" id="ARBA00047816"/>
    </source>
</evidence>
<keyword evidence="12 19" id="KW-0472">Membrane</keyword>
<name>A0ABY8VE27_9CORY</name>
<dbReference type="EC" id="7.1.1.9" evidence="3"/>
<evidence type="ECO:0000256" key="5">
    <source>
        <dbReference type="ARBA" id="ARBA00022660"/>
    </source>
</evidence>
<dbReference type="Gene3D" id="2.60.40.420">
    <property type="entry name" value="Cupredoxins - blue copper proteins"/>
    <property type="match status" value="1"/>
</dbReference>
<feature type="transmembrane region" description="Helical" evidence="19">
    <location>
        <begin position="104"/>
        <end position="125"/>
    </location>
</feature>
<feature type="compositionally biased region" description="Basic and acidic residues" evidence="18">
    <location>
        <begin position="184"/>
        <end position="193"/>
    </location>
</feature>
<evidence type="ECO:0000256" key="9">
    <source>
        <dbReference type="ARBA" id="ARBA00022982"/>
    </source>
</evidence>
<dbReference type="PANTHER" id="PTHR22888">
    <property type="entry name" value="CYTOCHROME C OXIDASE, SUBUNIT II"/>
    <property type="match status" value="1"/>
</dbReference>
<evidence type="ECO:0000256" key="12">
    <source>
        <dbReference type="ARBA" id="ARBA00023136"/>
    </source>
</evidence>
<evidence type="ECO:0000259" key="21">
    <source>
        <dbReference type="PROSITE" id="PS50999"/>
    </source>
</evidence>
<dbReference type="PROSITE" id="PS00078">
    <property type="entry name" value="COX2"/>
    <property type="match status" value="1"/>
</dbReference>
<feature type="domain" description="Cytochrome oxidase subunit II copper A binding" evidence="20">
    <location>
        <begin position="140"/>
        <end position="317"/>
    </location>
</feature>
<dbReference type="InterPro" id="IPR036257">
    <property type="entry name" value="Cyt_c_oxidase_su2_TM_sf"/>
</dbReference>
<sequence>MEQRNNRGIARKVGVAGAIALGGFALAGCETAPPEAVSSFLDMGWPDPITPEGQGMYNFWIWIWIVAWTIGIIMWAIFLVSIFRWNGKAKEKRGEGEFPNQLQYNIPLELVLTIVPILIVMGIFFGTVQTQQKVIANDKNPEVVVDVTAFQWNWKFGYANVNGELAPGGADYVGVDEERQAIADATKLDDPEQVKNPNPIHGSSKGDQSYLNFNQIETIGTSEEVPVLVLPVDTPIEFRLASGDVSHSFWVPEFLFKRDAYAHPETNQQQRSFQVESIDEEGAFVGRCAEMCGTYHAMMNFELRVVPREDFTAYMEYRDANPEASNAEALKEIGQAPYATSTHPFVTDRTGSREDGAGVDNNQNA</sequence>
<evidence type="ECO:0000256" key="17">
    <source>
        <dbReference type="ARBA" id="ARBA00050058"/>
    </source>
</evidence>
<reference evidence="22 23" key="1">
    <citation type="submission" date="2023-05" db="EMBL/GenBank/DDBJ databases">
        <title>Corynebacterium suedekumii sp. nov. and Corynebacterium breve sp. nov. isolated from raw cow's milk.</title>
        <authorList>
            <person name="Baer M.K."/>
            <person name="Mehl L."/>
            <person name="Hellmuth R."/>
            <person name="Marke G."/>
            <person name="Lipski A."/>
        </authorList>
    </citation>
    <scope>NUCLEOTIDE SEQUENCE [LARGE SCALE GENOMIC DNA]</scope>
    <source>
        <strain evidence="22 23">R4</strain>
    </source>
</reference>
<dbReference type="InterPro" id="IPR002429">
    <property type="entry name" value="CcO_II-like_C"/>
</dbReference>
<dbReference type="Gene3D" id="1.10.287.90">
    <property type="match status" value="1"/>
</dbReference>
<evidence type="ECO:0000313" key="23">
    <source>
        <dbReference type="Proteomes" id="UP001225598"/>
    </source>
</evidence>
<dbReference type="SUPFAM" id="SSF81464">
    <property type="entry name" value="Cytochrome c oxidase subunit II-like, transmembrane region"/>
    <property type="match status" value="1"/>
</dbReference>
<evidence type="ECO:0000256" key="11">
    <source>
        <dbReference type="ARBA" id="ARBA00023008"/>
    </source>
</evidence>
<organism evidence="22 23">
    <name type="scientific">Corynebacterium breve</name>
    <dbReference type="NCBI Taxonomy" id="3049799"/>
    <lineage>
        <taxon>Bacteria</taxon>
        <taxon>Bacillati</taxon>
        <taxon>Actinomycetota</taxon>
        <taxon>Actinomycetes</taxon>
        <taxon>Mycobacteriales</taxon>
        <taxon>Corynebacteriaceae</taxon>
        <taxon>Corynebacterium</taxon>
    </lineage>
</organism>
<evidence type="ECO:0000256" key="7">
    <source>
        <dbReference type="ARBA" id="ARBA00022723"/>
    </source>
</evidence>
<evidence type="ECO:0000256" key="4">
    <source>
        <dbReference type="ARBA" id="ARBA00022448"/>
    </source>
</evidence>
<keyword evidence="9" id="KW-0249">Electron transport</keyword>
<evidence type="ECO:0000256" key="18">
    <source>
        <dbReference type="SAM" id="MobiDB-lite"/>
    </source>
</evidence>
<evidence type="ECO:0000256" key="19">
    <source>
        <dbReference type="SAM" id="Phobius"/>
    </source>
</evidence>
<feature type="transmembrane region" description="Helical" evidence="19">
    <location>
        <begin position="59"/>
        <end position="83"/>
    </location>
</feature>
<evidence type="ECO:0000256" key="8">
    <source>
        <dbReference type="ARBA" id="ARBA00022967"/>
    </source>
</evidence>
<dbReference type="RefSeq" id="WP_284823783.1">
    <property type="nucleotide sequence ID" value="NZ_CP126969.1"/>
</dbReference>
<dbReference type="Pfam" id="PF00116">
    <property type="entry name" value="COX2"/>
    <property type="match status" value="1"/>
</dbReference>
<feature type="region of interest" description="Disordered" evidence="18">
    <location>
        <begin position="333"/>
        <end position="365"/>
    </location>
</feature>
<evidence type="ECO:0000259" key="20">
    <source>
        <dbReference type="PROSITE" id="PS50857"/>
    </source>
</evidence>
<dbReference type="PANTHER" id="PTHR22888:SF9">
    <property type="entry name" value="CYTOCHROME C OXIDASE SUBUNIT 2"/>
    <property type="match status" value="1"/>
</dbReference>
<dbReference type="EMBL" id="CP126969">
    <property type="protein sequence ID" value="WIM67000.1"/>
    <property type="molecule type" value="Genomic_DNA"/>
</dbReference>
<keyword evidence="10 19" id="KW-1133">Transmembrane helix</keyword>
<evidence type="ECO:0000256" key="2">
    <source>
        <dbReference type="ARBA" id="ARBA00007866"/>
    </source>
</evidence>
<dbReference type="PROSITE" id="PS50857">
    <property type="entry name" value="COX2_CUA"/>
    <property type="match status" value="1"/>
</dbReference>
<protein>
    <recommendedName>
        <fullName evidence="3">cytochrome-c oxidase</fullName>
        <ecNumber evidence="3">7.1.1.9</ecNumber>
    </recommendedName>
    <alternativeName>
        <fullName evidence="15">Cytochrome aa3 subunit 2</fullName>
    </alternativeName>
    <alternativeName>
        <fullName evidence="14">Cytochrome c oxidase polypeptide II</fullName>
    </alternativeName>
    <alternativeName>
        <fullName evidence="17">Oxidase aa(3) subunit 2</fullName>
    </alternativeName>
</protein>
<keyword evidence="5" id="KW-0679">Respiratory chain</keyword>
<comment type="similarity">
    <text evidence="2">Belongs to the cytochrome c oxidase subunit 2 family.</text>
</comment>
<feature type="domain" description="Cytochrome oxidase subunit II transmembrane region profile" evidence="21">
    <location>
        <begin position="37"/>
        <end position="138"/>
    </location>
</feature>
<dbReference type="Proteomes" id="UP001225598">
    <property type="component" value="Chromosome"/>
</dbReference>
<dbReference type="InterPro" id="IPR045187">
    <property type="entry name" value="CcO_II"/>
</dbReference>
<evidence type="ECO:0000256" key="14">
    <source>
        <dbReference type="ARBA" id="ARBA00031389"/>
    </source>
</evidence>